<comment type="caution">
    <text evidence="1">The sequence shown here is derived from an EMBL/GenBank/DDBJ whole genome shotgun (WGS) entry which is preliminary data.</text>
</comment>
<evidence type="ECO:0000313" key="1">
    <source>
        <dbReference type="EMBL" id="KAE9259778.1"/>
    </source>
</evidence>
<gene>
    <name evidence="1" type="ORF">PF008_g33281</name>
</gene>
<proteinExistence type="predicted"/>
<sequence>YSHDGGEVAISGSGVYLLTAQVVTEVTVRKGVKAASNYPRNKVNVTDSQSGFKRPERYRIKKFVDECCDFGNSAYHRVTAADNQGGGEHVNCKRKTILDEHFHLGNAVS</sequence>
<dbReference type="Proteomes" id="UP000486351">
    <property type="component" value="Unassembled WGS sequence"/>
</dbReference>
<organism evidence="1 2">
    <name type="scientific">Phytophthora fragariae</name>
    <dbReference type="NCBI Taxonomy" id="53985"/>
    <lineage>
        <taxon>Eukaryota</taxon>
        <taxon>Sar</taxon>
        <taxon>Stramenopiles</taxon>
        <taxon>Oomycota</taxon>
        <taxon>Peronosporomycetes</taxon>
        <taxon>Peronosporales</taxon>
        <taxon>Peronosporaceae</taxon>
        <taxon>Phytophthora</taxon>
    </lineage>
</organism>
<accession>A0A6G0PXK3</accession>
<protein>
    <submittedName>
        <fullName evidence="1">Uncharacterized protein</fullName>
    </submittedName>
</protein>
<dbReference type="AlphaFoldDB" id="A0A6G0PXK3"/>
<dbReference type="EMBL" id="QXFY01011835">
    <property type="protein sequence ID" value="KAE9259778.1"/>
    <property type="molecule type" value="Genomic_DNA"/>
</dbReference>
<evidence type="ECO:0000313" key="2">
    <source>
        <dbReference type="Proteomes" id="UP000486351"/>
    </source>
</evidence>
<name>A0A6G0PXK3_9STRA</name>
<feature type="non-terminal residue" evidence="1">
    <location>
        <position position="1"/>
    </location>
</feature>
<reference evidence="1 2" key="1">
    <citation type="submission" date="2018-09" db="EMBL/GenBank/DDBJ databases">
        <title>Genomic investigation of the strawberry pathogen Phytophthora fragariae indicates pathogenicity is determined by transcriptional variation in three key races.</title>
        <authorList>
            <person name="Adams T.M."/>
            <person name="Armitage A.D."/>
            <person name="Sobczyk M.K."/>
            <person name="Bates H.J."/>
            <person name="Dunwell J.M."/>
            <person name="Nellist C.F."/>
            <person name="Harrison R.J."/>
        </authorList>
    </citation>
    <scope>NUCLEOTIDE SEQUENCE [LARGE SCALE GENOMIC DNA]</scope>
    <source>
        <strain evidence="1 2">NOV-77</strain>
    </source>
</reference>